<reference evidence="1 2" key="1">
    <citation type="submission" date="2019-12" db="EMBL/GenBank/DDBJ databases">
        <title>Ruegeria JWLKs population differentiation of coral mucus and skeleton niches.</title>
        <authorList>
            <person name="Luo D."/>
        </authorList>
    </citation>
    <scope>NUCLEOTIDE SEQUENCE [LARGE SCALE GENOMIC DNA]</scope>
    <source>
        <strain evidence="1 2">HKCCD6238</strain>
    </source>
</reference>
<dbReference type="RefSeq" id="WP_170659855.1">
    <property type="nucleotide sequence ID" value="NZ_WVQY01000005.1"/>
</dbReference>
<proteinExistence type="predicted"/>
<organism evidence="1 2">
    <name type="scientific">Ruegeria atlantica</name>
    <dbReference type="NCBI Taxonomy" id="81569"/>
    <lineage>
        <taxon>Bacteria</taxon>
        <taxon>Pseudomonadati</taxon>
        <taxon>Pseudomonadota</taxon>
        <taxon>Alphaproteobacteria</taxon>
        <taxon>Rhodobacterales</taxon>
        <taxon>Roseobacteraceae</taxon>
        <taxon>Ruegeria</taxon>
    </lineage>
</organism>
<accession>A0ABX1WDT8</accession>
<sequence length="145" mass="15789">MVRYTHHPADPRIDAAIVDAEHAKTGRFGIGYHFLVLVDGTVEVCRHPLSVGAIGREDFTRSHIQVGVVGGRDRETGKFSETLTTAQRGALEALYQKLADTLGVALEIDESLEKFTLAHHERAEAAEAELEESLDRTGAMTAGVH</sequence>
<keyword evidence="2" id="KW-1185">Reference proteome</keyword>
<dbReference type="InterPro" id="IPR036505">
    <property type="entry name" value="Amidase/PGRP_sf"/>
</dbReference>
<dbReference type="EMBL" id="WVQY01000005">
    <property type="protein sequence ID" value="NOD31493.1"/>
    <property type="molecule type" value="Genomic_DNA"/>
</dbReference>
<dbReference type="SUPFAM" id="SSF55846">
    <property type="entry name" value="N-acetylmuramoyl-L-alanine amidase-like"/>
    <property type="match status" value="1"/>
</dbReference>
<evidence type="ECO:0000313" key="1">
    <source>
        <dbReference type="EMBL" id="NOD31493.1"/>
    </source>
</evidence>
<dbReference type="Gene3D" id="3.40.80.10">
    <property type="entry name" value="Peptidoglycan recognition protein-like"/>
    <property type="match status" value="1"/>
</dbReference>
<dbReference type="Proteomes" id="UP000599383">
    <property type="component" value="Unassembled WGS sequence"/>
</dbReference>
<protein>
    <recommendedName>
        <fullName evidence="3">N-acetylmuramoyl-L-alanine amidase</fullName>
    </recommendedName>
</protein>
<name>A0ABX1WDT8_9RHOB</name>
<evidence type="ECO:0000313" key="2">
    <source>
        <dbReference type="Proteomes" id="UP000599383"/>
    </source>
</evidence>
<evidence type="ECO:0008006" key="3">
    <source>
        <dbReference type="Google" id="ProtNLM"/>
    </source>
</evidence>
<comment type="caution">
    <text evidence="1">The sequence shown here is derived from an EMBL/GenBank/DDBJ whole genome shotgun (WGS) entry which is preliminary data.</text>
</comment>
<gene>
    <name evidence="1" type="ORF">GS617_14540</name>
</gene>